<comment type="caution">
    <text evidence="5">The sequence shown here is derived from an EMBL/GenBank/DDBJ whole genome shotgun (WGS) entry which is preliminary data.</text>
</comment>
<dbReference type="Pfam" id="PF07729">
    <property type="entry name" value="FCD"/>
    <property type="match status" value="1"/>
</dbReference>
<dbReference type="PROSITE" id="PS50949">
    <property type="entry name" value="HTH_GNTR"/>
    <property type="match status" value="1"/>
</dbReference>
<dbReference type="Gene3D" id="1.20.120.530">
    <property type="entry name" value="GntR ligand-binding domain-like"/>
    <property type="match status" value="1"/>
</dbReference>
<dbReference type="PANTHER" id="PTHR43537:SF45">
    <property type="entry name" value="GNTR FAMILY REGULATORY PROTEIN"/>
    <property type="match status" value="1"/>
</dbReference>
<dbReference type="SMART" id="SM00345">
    <property type="entry name" value="HTH_GNTR"/>
    <property type="match status" value="1"/>
</dbReference>
<evidence type="ECO:0000313" key="6">
    <source>
        <dbReference type="Proteomes" id="UP000265848"/>
    </source>
</evidence>
<dbReference type="InterPro" id="IPR036390">
    <property type="entry name" value="WH_DNA-bd_sf"/>
</dbReference>
<dbReference type="InterPro" id="IPR036388">
    <property type="entry name" value="WH-like_DNA-bd_sf"/>
</dbReference>
<evidence type="ECO:0000259" key="4">
    <source>
        <dbReference type="PROSITE" id="PS50949"/>
    </source>
</evidence>
<evidence type="ECO:0000256" key="1">
    <source>
        <dbReference type="ARBA" id="ARBA00023015"/>
    </source>
</evidence>
<keyword evidence="3" id="KW-0804">Transcription</keyword>
<name>A0A399IWS8_9RHOB</name>
<evidence type="ECO:0000313" key="5">
    <source>
        <dbReference type="EMBL" id="RII36907.1"/>
    </source>
</evidence>
<dbReference type="Gene3D" id="1.10.10.10">
    <property type="entry name" value="Winged helix-like DNA-binding domain superfamily/Winged helix DNA-binding domain"/>
    <property type="match status" value="1"/>
</dbReference>
<dbReference type="RefSeq" id="WP_119400764.1">
    <property type="nucleotide sequence ID" value="NZ_QWJJ01000029.1"/>
</dbReference>
<feature type="domain" description="HTH gntR-type" evidence="4">
    <location>
        <begin position="9"/>
        <end position="76"/>
    </location>
</feature>
<evidence type="ECO:0000256" key="2">
    <source>
        <dbReference type="ARBA" id="ARBA00023125"/>
    </source>
</evidence>
<protein>
    <submittedName>
        <fullName evidence="5">GntR family transcriptional regulator</fullName>
    </submittedName>
</protein>
<dbReference type="Proteomes" id="UP000265848">
    <property type="component" value="Unassembled WGS sequence"/>
</dbReference>
<dbReference type="GO" id="GO:0003700">
    <property type="term" value="F:DNA-binding transcription factor activity"/>
    <property type="evidence" value="ECO:0007669"/>
    <property type="project" value="InterPro"/>
</dbReference>
<evidence type="ECO:0000256" key="3">
    <source>
        <dbReference type="ARBA" id="ARBA00023163"/>
    </source>
</evidence>
<keyword evidence="1" id="KW-0805">Transcription regulation</keyword>
<accession>A0A399IWS8</accession>
<dbReference type="CDD" id="cd07377">
    <property type="entry name" value="WHTH_GntR"/>
    <property type="match status" value="1"/>
</dbReference>
<dbReference type="PANTHER" id="PTHR43537">
    <property type="entry name" value="TRANSCRIPTIONAL REGULATOR, GNTR FAMILY"/>
    <property type="match status" value="1"/>
</dbReference>
<dbReference type="EMBL" id="QWJJ01000029">
    <property type="protein sequence ID" value="RII36907.1"/>
    <property type="molecule type" value="Genomic_DNA"/>
</dbReference>
<dbReference type="SUPFAM" id="SSF46785">
    <property type="entry name" value="Winged helix' DNA-binding domain"/>
    <property type="match status" value="1"/>
</dbReference>
<proteinExistence type="predicted"/>
<dbReference type="SUPFAM" id="SSF48008">
    <property type="entry name" value="GntR ligand-binding domain-like"/>
    <property type="match status" value="1"/>
</dbReference>
<sequence>MKLAPLGEATRRDQIVRSLRDLIVSGALPMGERLTEIDLSAQMGVSRAPLREAIRELVSSGLLVSQPYRGLFVREFSRRDLDELYSLRTTLEAMAFRQCWDMRDAAALADLDRRHADLVTAIERGDDPARAIALELDLHSWAYELSGHRLLIEAWQRICPNLQFYFTLHQRAHSRPGPRRDAHEVYVARARGDDLPAMLDHLTDHMRQGWLRTAQLLDHETQPGIRPDTGKTPDSK</sequence>
<dbReference type="OrthoDB" id="7834120at2"/>
<reference evidence="5 6" key="1">
    <citation type="submission" date="2018-08" db="EMBL/GenBank/DDBJ databases">
        <title>Pseudooceanicola sediminis CY03 in the family Rhodobacteracea.</title>
        <authorList>
            <person name="Zhang Y.-J."/>
        </authorList>
    </citation>
    <scope>NUCLEOTIDE SEQUENCE [LARGE SCALE GENOMIC DNA]</scope>
    <source>
        <strain evidence="5 6">CY03</strain>
    </source>
</reference>
<dbReference type="InterPro" id="IPR008920">
    <property type="entry name" value="TF_FadR/GntR_C"/>
</dbReference>
<dbReference type="GO" id="GO:0003677">
    <property type="term" value="F:DNA binding"/>
    <property type="evidence" value="ECO:0007669"/>
    <property type="project" value="UniProtKB-KW"/>
</dbReference>
<dbReference type="SMART" id="SM00895">
    <property type="entry name" value="FCD"/>
    <property type="match status" value="1"/>
</dbReference>
<dbReference type="AlphaFoldDB" id="A0A399IWS8"/>
<gene>
    <name evidence="5" type="ORF">DL237_20065</name>
</gene>
<dbReference type="Pfam" id="PF00392">
    <property type="entry name" value="GntR"/>
    <property type="match status" value="1"/>
</dbReference>
<dbReference type="InterPro" id="IPR011711">
    <property type="entry name" value="GntR_C"/>
</dbReference>
<dbReference type="PRINTS" id="PR00035">
    <property type="entry name" value="HTHGNTR"/>
</dbReference>
<dbReference type="InterPro" id="IPR000524">
    <property type="entry name" value="Tscrpt_reg_HTH_GntR"/>
</dbReference>
<organism evidence="5 6">
    <name type="scientific">Pseudooceanicola sediminis</name>
    <dbReference type="NCBI Taxonomy" id="2211117"/>
    <lineage>
        <taxon>Bacteria</taxon>
        <taxon>Pseudomonadati</taxon>
        <taxon>Pseudomonadota</taxon>
        <taxon>Alphaproteobacteria</taxon>
        <taxon>Rhodobacterales</taxon>
        <taxon>Paracoccaceae</taxon>
        <taxon>Pseudooceanicola</taxon>
    </lineage>
</organism>
<keyword evidence="2" id="KW-0238">DNA-binding</keyword>
<keyword evidence="6" id="KW-1185">Reference proteome</keyword>